<evidence type="ECO:0000259" key="3">
    <source>
        <dbReference type="PROSITE" id="PS50104"/>
    </source>
</evidence>
<evidence type="ECO:0000313" key="5">
    <source>
        <dbReference type="Proteomes" id="UP000324781"/>
    </source>
</evidence>
<dbReference type="SMART" id="SM00255">
    <property type="entry name" value="TIR"/>
    <property type="match status" value="1"/>
</dbReference>
<reference evidence="4 5" key="1">
    <citation type="submission" date="2016-11" db="EMBL/GenBank/DDBJ databases">
        <authorList>
            <person name="Varghese N."/>
            <person name="Submissions S."/>
        </authorList>
    </citation>
    <scope>NUCLEOTIDE SEQUENCE [LARGE SCALE GENOMIC DNA]</scope>
    <source>
        <strain evidence="4 5">DSM 19027</strain>
    </source>
</reference>
<keyword evidence="2" id="KW-0812">Transmembrane</keyword>
<dbReference type="GO" id="GO:0007165">
    <property type="term" value="P:signal transduction"/>
    <property type="evidence" value="ECO:0007669"/>
    <property type="project" value="InterPro"/>
</dbReference>
<evidence type="ECO:0000256" key="1">
    <source>
        <dbReference type="SAM" id="MobiDB-lite"/>
    </source>
</evidence>
<dbReference type="Pfam" id="PF13676">
    <property type="entry name" value="TIR_2"/>
    <property type="match status" value="1"/>
</dbReference>
<dbReference type="Gene3D" id="3.40.50.10140">
    <property type="entry name" value="Toll/interleukin-1 receptor homology (TIR) domain"/>
    <property type="match status" value="1"/>
</dbReference>
<evidence type="ECO:0000313" key="4">
    <source>
        <dbReference type="EMBL" id="SHJ21000.1"/>
    </source>
</evidence>
<sequence>MAHDVFISYSFHDKHVADAICSALENAGIRCWIAPRDVLPGKEWGEAIVDAIGASRIMVLVFSSASNNSQQVLREVERAVHKNLIIVPFRIENVLPTRSMEYFLYSTHWLDALTPELERHIEVLIDVVSKLLDSHSRERQVAPAGRKAGSSNEGRAAGQPVKRKRLALLIAPLILVIALAAFLAGRFLGHSEAFRPDTEHANQKAQGLSGRDEAETAAEDSSQLTGNQDAANAAGTTGTIDSRQADAAGDTAGESIPAEPPVKQAEESNMASASSDNPKPKGDGKATAPSRVQEESIQLKVGDYIRFGRYNGQPIDWLVIHVNSNGQPLLLSSKILTLKPFDASESGTYNSTGDITFDNKMPREQVYTHYTPEDLRAMKGSNAWVNSNIREWLNSDQKKVRYSTQPPGKEAVWYGLNDYDKEMGFLYNFTEQEKAMIQTVRHKTLVAETDKAMAAGGNAPYRFSRASLEDVLFNADQAYYMEVEDRVFLLSVEEAIEYLYDEGHLLTAYPTDEAIRRDESGWYKDLKNQAGGAFMWWLRTPNAQTPCEVCIVGVEGNIIYSDYAVLCGIGVRPALYLRTSRLAADGTGTGEDPYVMK</sequence>
<keyword evidence="2" id="KW-1133">Transmembrane helix</keyword>
<dbReference type="InterPro" id="IPR035897">
    <property type="entry name" value="Toll_tir_struct_dom_sf"/>
</dbReference>
<dbReference type="OrthoDB" id="7820733at2"/>
<dbReference type="Proteomes" id="UP000324781">
    <property type="component" value="Unassembled WGS sequence"/>
</dbReference>
<dbReference type="PROSITE" id="PS50104">
    <property type="entry name" value="TIR"/>
    <property type="match status" value="1"/>
</dbReference>
<feature type="domain" description="TIR" evidence="3">
    <location>
        <begin position="1"/>
        <end position="136"/>
    </location>
</feature>
<keyword evidence="2" id="KW-0472">Membrane</keyword>
<dbReference type="SUPFAM" id="SSF52200">
    <property type="entry name" value="Toll/Interleukin receptor TIR domain"/>
    <property type="match status" value="1"/>
</dbReference>
<feature type="transmembrane region" description="Helical" evidence="2">
    <location>
        <begin position="166"/>
        <end position="188"/>
    </location>
</feature>
<dbReference type="InterPro" id="IPR000157">
    <property type="entry name" value="TIR_dom"/>
</dbReference>
<feature type="compositionally biased region" description="Polar residues" evidence="1">
    <location>
        <begin position="267"/>
        <end position="277"/>
    </location>
</feature>
<protein>
    <submittedName>
        <fullName evidence="4">TIR domain-containing protein</fullName>
    </submittedName>
</protein>
<feature type="compositionally biased region" description="Polar residues" evidence="1">
    <location>
        <begin position="219"/>
        <end position="242"/>
    </location>
</feature>
<evidence type="ECO:0000256" key="2">
    <source>
        <dbReference type="SAM" id="Phobius"/>
    </source>
</evidence>
<dbReference type="RefSeq" id="WP_149678983.1">
    <property type="nucleotide sequence ID" value="NZ_FQZP01000032.1"/>
</dbReference>
<dbReference type="AlphaFoldDB" id="A0A1M6HFL3"/>
<name>A0A1M6HFL3_9FIRM</name>
<accession>A0A1M6HFL3</accession>
<dbReference type="InterPro" id="IPR046240">
    <property type="entry name" value="DUF6273"/>
</dbReference>
<feature type="region of interest" description="Disordered" evidence="1">
    <location>
        <begin position="138"/>
        <end position="157"/>
    </location>
</feature>
<dbReference type="EMBL" id="FQZP01000032">
    <property type="protein sequence ID" value="SHJ21000.1"/>
    <property type="molecule type" value="Genomic_DNA"/>
</dbReference>
<gene>
    <name evidence="4" type="ORF">SAMN05444373_103210</name>
</gene>
<feature type="region of interest" description="Disordered" evidence="1">
    <location>
        <begin position="198"/>
        <end position="294"/>
    </location>
</feature>
<keyword evidence="5" id="KW-1185">Reference proteome</keyword>
<organism evidence="4 5">
    <name type="scientific">Thermoclostridium caenicola</name>
    <dbReference type="NCBI Taxonomy" id="659425"/>
    <lineage>
        <taxon>Bacteria</taxon>
        <taxon>Bacillati</taxon>
        <taxon>Bacillota</taxon>
        <taxon>Clostridia</taxon>
        <taxon>Eubacteriales</taxon>
        <taxon>Oscillospiraceae</taxon>
        <taxon>Thermoclostridium</taxon>
    </lineage>
</organism>
<proteinExistence type="predicted"/>
<dbReference type="Pfam" id="PF19789">
    <property type="entry name" value="DUF6273"/>
    <property type="match status" value="1"/>
</dbReference>